<organism evidence="1">
    <name type="scientific">Rotavirus G</name>
    <dbReference type="NCBI Taxonomy" id="183407"/>
    <lineage>
        <taxon>Viruses</taxon>
        <taxon>Riboviria</taxon>
        <taxon>Orthornavirae</taxon>
        <taxon>Duplornaviricota</taxon>
        <taxon>Resentoviricetes</taxon>
        <taxon>Reovirales</taxon>
        <taxon>Sedoreoviridae</taxon>
        <taxon>Rotavirus</taxon>
        <taxon>Rotavirus gammagastroenteritidis</taxon>
    </lineage>
</organism>
<name>A0A2R2XE63_9REOV</name>
<evidence type="ECO:0000313" key="1">
    <source>
        <dbReference type="EMBL" id="ASV45198.1"/>
    </source>
</evidence>
<accession>A0A2R2XE63</accession>
<protein>
    <submittedName>
        <fullName evidence="1">Non-structural protein 1-1</fullName>
    </submittedName>
</protein>
<proteinExistence type="predicted"/>
<dbReference type="EMBL" id="MF120218">
    <property type="protein sequence ID" value="ASV45198.1"/>
    <property type="molecule type" value="Genomic_RNA"/>
</dbReference>
<gene>
    <name evidence="1" type="primary">NSP1-1</name>
</gene>
<sequence length="106" mass="11722">MGNSNSNVQINQQNTHIQASDSKLNLQDQKTTSLESTQLLLGIGAIVVVALIILLIFSLILNCYLCSKLKRKNGYLKRERKISNCRDKGLDKLILSKSDDIASSCV</sequence>
<reference evidence="1" key="1">
    <citation type="journal article" date="2017" name="J. Gen. Virol.">
        <title>Genome characterization of Turkey Rotavirus G strains from the United States identifies potential recombination events with human Rotavirus B strains.</title>
        <authorList>
            <person name="Chen F."/>
            <person name="Knutson T.P."/>
            <person name="Porter R.E."/>
            <person name="Ciarlet M."/>
            <person name="Mor S.K."/>
            <person name="Marthaler D.G."/>
        </authorList>
    </citation>
    <scope>NUCLEOTIDE SEQUENCE</scope>
    <source>
        <strain evidence="1">RVG/turkey-wt/USA/Minnesota-2/2016</strain>
    </source>
</reference>